<accession>A0A8S1VUF1</accession>
<reference evidence="2" key="1">
    <citation type="submission" date="2021-01" db="EMBL/GenBank/DDBJ databases">
        <authorList>
            <consortium name="Genoscope - CEA"/>
            <person name="William W."/>
        </authorList>
    </citation>
    <scope>NUCLEOTIDE SEQUENCE</scope>
</reference>
<proteinExistence type="predicted"/>
<comment type="caution">
    <text evidence="2">The sequence shown here is derived from an EMBL/GenBank/DDBJ whole genome shotgun (WGS) entry which is preliminary data.</text>
</comment>
<evidence type="ECO:0000313" key="2">
    <source>
        <dbReference type="EMBL" id="CAD8179785.1"/>
    </source>
</evidence>
<evidence type="ECO:0008006" key="4">
    <source>
        <dbReference type="Google" id="ProtNLM"/>
    </source>
</evidence>
<dbReference type="Proteomes" id="UP000689195">
    <property type="component" value="Unassembled WGS sequence"/>
</dbReference>
<evidence type="ECO:0000313" key="3">
    <source>
        <dbReference type="Proteomes" id="UP000689195"/>
    </source>
</evidence>
<feature type="signal peptide" evidence="1">
    <location>
        <begin position="1"/>
        <end position="20"/>
    </location>
</feature>
<sequence length="183" mass="21582">MKKGLAYIIIFFFIIQYTEQNCIRQFKQQQTILKGNHKNVLQLQQGSLLSSKKINILNFGNNGSIFKDNPYTIMTNGVDFNYCHIGSYISIALMQKYLLNKLKIWLWEYDYLFQQQFRNYDIIIYAILNNKKTKIYESKYANCIITIEFSDQFVEEFQVLNVGGNTINLGLHIIKAVAYYKYS</sequence>
<keyword evidence="3" id="KW-1185">Reference proteome</keyword>
<keyword evidence="1" id="KW-0732">Signal</keyword>
<feature type="chain" id="PRO_5035825133" description="Transmembrane protein" evidence="1">
    <location>
        <begin position="21"/>
        <end position="183"/>
    </location>
</feature>
<organism evidence="2 3">
    <name type="scientific">Paramecium pentaurelia</name>
    <dbReference type="NCBI Taxonomy" id="43138"/>
    <lineage>
        <taxon>Eukaryota</taxon>
        <taxon>Sar</taxon>
        <taxon>Alveolata</taxon>
        <taxon>Ciliophora</taxon>
        <taxon>Intramacronucleata</taxon>
        <taxon>Oligohymenophorea</taxon>
        <taxon>Peniculida</taxon>
        <taxon>Parameciidae</taxon>
        <taxon>Paramecium</taxon>
    </lineage>
</organism>
<dbReference type="AlphaFoldDB" id="A0A8S1VUF1"/>
<gene>
    <name evidence="2" type="ORF">PPENT_87.1.T0720219</name>
</gene>
<dbReference type="OrthoDB" id="307849at2759"/>
<protein>
    <recommendedName>
        <fullName evidence="4">Transmembrane protein</fullName>
    </recommendedName>
</protein>
<evidence type="ECO:0000256" key="1">
    <source>
        <dbReference type="SAM" id="SignalP"/>
    </source>
</evidence>
<dbReference type="EMBL" id="CAJJDO010000072">
    <property type="protein sequence ID" value="CAD8179785.1"/>
    <property type="molecule type" value="Genomic_DNA"/>
</dbReference>
<name>A0A8S1VUF1_9CILI</name>